<evidence type="ECO:0000256" key="8">
    <source>
        <dbReference type="ARBA" id="ARBA00038408"/>
    </source>
</evidence>
<feature type="transmembrane region" description="Helical" evidence="13">
    <location>
        <begin position="47"/>
        <end position="69"/>
    </location>
</feature>
<keyword evidence="11" id="KW-0697">Rotamase</keyword>
<evidence type="ECO:0000256" key="11">
    <source>
        <dbReference type="PROSITE-ProRule" id="PRU00278"/>
    </source>
</evidence>
<protein>
    <recommendedName>
        <fullName evidence="9">Periplasmic chaperone PpiD</fullName>
    </recommendedName>
    <alternativeName>
        <fullName evidence="10">Periplasmic folding chaperone</fullName>
    </alternativeName>
</protein>
<keyword evidence="11" id="KW-0413">Isomerase</keyword>
<dbReference type="AlphaFoldDB" id="A0A832I2J4"/>
<dbReference type="PANTHER" id="PTHR47529">
    <property type="entry name" value="PEPTIDYL-PROLYL CIS-TRANS ISOMERASE D"/>
    <property type="match status" value="1"/>
</dbReference>
<dbReference type="GO" id="GO:0005886">
    <property type="term" value="C:plasma membrane"/>
    <property type="evidence" value="ECO:0007669"/>
    <property type="project" value="UniProtKB-SubCell"/>
</dbReference>
<evidence type="ECO:0000256" key="1">
    <source>
        <dbReference type="ARBA" id="ARBA00004382"/>
    </source>
</evidence>
<keyword evidence="3" id="KW-0997">Cell inner membrane</keyword>
<dbReference type="SUPFAM" id="SSF54534">
    <property type="entry name" value="FKBP-like"/>
    <property type="match status" value="1"/>
</dbReference>
<gene>
    <name evidence="15" type="ORF">ENR23_01665</name>
</gene>
<keyword evidence="2" id="KW-1003">Cell membrane</keyword>
<dbReference type="Gene3D" id="3.10.50.40">
    <property type="match status" value="1"/>
</dbReference>
<dbReference type="Gene3D" id="1.10.4030.10">
    <property type="entry name" value="Porin chaperone SurA, peptide-binding domain"/>
    <property type="match status" value="1"/>
</dbReference>
<reference evidence="15" key="1">
    <citation type="journal article" date="2020" name="mSystems">
        <title>Genome- and Community-Level Interaction Insights into Carbon Utilization and Element Cycling Functions of Hydrothermarchaeota in Hydrothermal Sediment.</title>
        <authorList>
            <person name="Zhou Z."/>
            <person name="Liu Y."/>
            <person name="Xu W."/>
            <person name="Pan J."/>
            <person name="Luo Z.H."/>
            <person name="Li M."/>
        </authorList>
    </citation>
    <scope>NUCLEOTIDE SEQUENCE [LARGE SCALE GENOMIC DNA]</scope>
    <source>
        <strain evidence="15">SpSt-381</strain>
    </source>
</reference>
<dbReference type="GO" id="GO:0003755">
    <property type="term" value="F:peptidyl-prolyl cis-trans isomerase activity"/>
    <property type="evidence" value="ECO:0007669"/>
    <property type="project" value="UniProtKB-KW"/>
</dbReference>
<feature type="coiled-coil region" evidence="12">
    <location>
        <begin position="489"/>
        <end position="516"/>
    </location>
</feature>
<evidence type="ECO:0000256" key="9">
    <source>
        <dbReference type="ARBA" id="ARBA00040743"/>
    </source>
</evidence>
<evidence type="ECO:0000256" key="10">
    <source>
        <dbReference type="ARBA" id="ARBA00042775"/>
    </source>
</evidence>
<evidence type="ECO:0000256" key="7">
    <source>
        <dbReference type="ARBA" id="ARBA00023186"/>
    </source>
</evidence>
<keyword evidence="12" id="KW-0175">Coiled coil</keyword>
<dbReference type="EMBL" id="DSQF01000003">
    <property type="protein sequence ID" value="HGZ42130.1"/>
    <property type="molecule type" value="Genomic_DNA"/>
</dbReference>
<name>A0A832I2J4_UNCEI</name>
<feature type="domain" description="PpiC" evidence="14">
    <location>
        <begin position="273"/>
        <end position="373"/>
    </location>
</feature>
<evidence type="ECO:0000313" key="15">
    <source>
        <dbReference type="EMBL" id="HGZ42130.1"/>
    </source>
</evidence>
<dbReference type="SUPFAM" id="SSF109998">
    <property type="entry name" value="Triger factor/SurA peptide-binding domain-like"/>
    <property type="match status" value="1"/>
</dbReference>
<dbReference type="InterPro" id="IPR052029">
    <property type="entry name" value="PpiD_chaperone"/>
</dbReference>
<proteinExistence type="inferred from homology"/>
<evidence type="ECO:0000256" key="6">
    <source>
        <dbReference type="ARBA" id="ARBA00023136"/>
    </source>
</evidence>
<keyword evidence="5 13" id="KW-1133">Transmembrane helix</keyword>
<evidence type="ECO:0000259" key="14">
    <source>
        <dbReference type="PROSITE" id="PS50198"/>
    </source>
</evidence>
<dbReference type="InterPro" id="IPR027304">
    <property type="entry name" value="Trigger_fact/SurA_dom_sf"/>
</dbReference>
<evidence type="ECO:0000256" key="13">
    <source>
        <dbReference type="SAM" id="Phobius"/>
    </source>
</evidence>
<dbReference type="Pfam" id="PF13145">
    <property type="entry name" value="Rotamase_2"/>
    <property type="match status" value="2"/>
</dbReference>
<dbReference type="InterPro" id="IPR046357">
    <property type="entry name" value="PPIase_dom_sf"/>
</dbReference>
<evidence type="ECO:0000256" key="12">
    <source>
        <dbReference type="SAM" id="Coils"/>
    </source>
</evidence>
<comment type="caution">
    <text evidence="15">The sequence shown here is derived from an EMBL/GenBank/DDBJ whole genome shotgun (WGS) entry which is preliminary data.</text>
</comment>
<dbReference type="PANTHER" id="PTHR47529:SF1">
    <property type="entry name" value="PERIPLASMIC CHAPERONE PPID"/>
    <property type="match status" value="1"/>
</dbReference>
<evidence type="ECO:0000256" key="3">
    <source>
        <dbReference type="ARBA" id="ARBA00022519"/>
    </source>
</evidence>
<evidence type="ECO:0000256" key="2">
    <source>
        <dbReference type="ARBA" id="ARBA00022475"/>
    </source>
</evidence>
<organism evidence="15">
    <name type="scientific">Eiseniibacteriota bacterium</name>
    <dbReference type="NCBI Taxonomy" id="2212470"/>
    <lineage>
        <taxon>Bacteria</taxon>
        <taxon>Candidatus Eiseniibacteriota</taxon>
    </lineage>
</organism>
<keyword evidence="4 13" id="KW-0812">Transmembrane</keyword>
<comment type="similarity">
    <text evidence="8">Belongs to the PpiD chaperone family.</text>
</comment>
<dbReference type="InterPro" id="IPR000297">
    <property type="entry name" value="PPIase_PpiC"/>
</dbReference>
<dbReference type="Pfam" id="PF13623">
    <property type="entry name" value="SurA_N_2"/>
    <property type="match status" value="1"/>
</dbReference>
<sequence>MTVEHAALALLDSVARSTLQTSFHRPSGPESRRMLRYLRMGNKRIKVMWWFLIIVTVVTFVGGFIFLMGSDLSGSGMARAAGAVGIVNGDRIGRDAWQMAVEEQRAAFRQQFGQDPQDRDAKIVEVQAWRTLVTQRLLAGEARRLGLGASDREVVLALQTSPPSILASNPAFQTNGQFDPQKYAAALQDPSNNWAPFEALVRDQLPIRKLQERLLASIKLSEPELRRAFLDRTERLTATVAWIPASADTGLPAPDEAAIAKVYDTYRSRFASAARTQLDMLIVPKQIGEEEIRAARETLAGIVARARAGEDFAQLARDFSEGPNAEKGGVVDRVLQPADFGPVLGAQVSAMKEGDVSDPVQDGTRFLAVKILERIPNSPSLRAAQIVIRVRPNEDALSRQREDLEALRRRAARVGLGKAAAERGLATARSEFFNESGTPQALFNVPEAADWAVLARQGAVSPVFEGSDEFAIVEVVVQQPAGVPPREVLGEQLRQLADIEQRVERVKAKADAVAAAVAQGRSLEEAAAAEGGQTFRVEGVTRRAPDPRLGGAPEIVGALFGSPPGRVVGPVRGLNGWYFGRLESVSPADTTQLTPELRGQLTQEILTARQQSFFQQYLAGLRARAKIQDLRSAAAAY</sequence>
<keyword evidence="7" id="KW-0143">Chaperone</keyword>
<evidence type="ECO:0000256" key="4">
    <source>
        <dbReference type="ARBA" id="ARBA00022692"/>
    </source>
</evidence>
<dbReference type="PROSITE" id="PS50198">
    <property type="entry name" value="PPIC_PPIASE_2"/>
    <property type="match status" value="1"/>
</dbReference>
<keyword evidence="6 13" id="KW-0472">Membrane</keyword>
<comment type="subcellular location">
    <subcellularLocation>
        <location evidence="1">Cell inner membrane</location>
        <topology evidence="1">Single-pass type II membrane protein</topology>
        <orientation evidence="1">Periplasmic side</orientation>
    </subcellularLocation>
</comment>
<accession>A0A832I2J4</accession>
<evidence type="ECO:0000256" key="5">
    <source>
        <dbReference type="ARBA" id="ARBA00022989"/>
    </source>
</evidence>